<accession>A0A1Z8JJS9</accession>
<dbReference type="PANTHER" id="PTHR47094">
    <property type="entry name" value="ELFLESS, ISOFORM B"/>
    <property type="match status" value="1"/>
</dbReference>
<dbReference type="InterPro" id="IPR049627">
    <property type="entry name" value="SLX8"/>
</dbReference>
<keyword evidence="1" id="KW-0479">Metal-binding</keyword>
<dbReference type="SUPFAM" id="SSF57850">
    <property type="entry name" value="RING/U-box"/>
    <property type="match status" value="1"/>
</dbReference>
<organism evidence="6 7">
    <name type="scientific">Pichia kudriavzevii</name>
    <name type="common">Yeast</name>
    <name type="synonym">Issatchenkia orientalis</name>
    <dbReference type="NCBI Taxonomy" id="4909"/>
    <lineage>
        <taxon>Eukaryota</taxon>
        <taxon>Fungi</taxon>
        <taxon>Dikarya</taxon>
        <taxon>Ascomycota</taxon>
        <taxon>Saccharomycotina</taxon>
        <taxon>Pichiomycetes</taxon>
        <taxon>Pichiales</taxon>
        <taxon>Pichiaceae</taxon>
        <taxon>Pichia</taxon>
    </lineage>
</organism>
<reference evidence="6 7" key="1">
    <citation type="submission" date="2017-05" db="EMBL/GenBank/DDBJ databases">
        <title>The Genome Sequence of Candida krusei Ckrusei653.</title>
        <authorList>
            <person name="Cuomo C."/>
            <person name="Forche A."/>
            <person name="Young S."/>
            <person name="Abouelleil A."/>
            <person name="Cao P."/>
            <person name="Chapman S."/>
            <person name="Cusick C."/>
            <person name="Shea T."/>
            <person name="Nusbaum C."/>
            <person name="Birren B."/>
        </authorList>
    </citation>
    <scope>NUCLEOTIDE SEQUENCE [LARGE SCALE GENOMIC DNA]</scope>
    <source>
        <strain evidence="6 7">Ckrusei653</strain>
    </source>
</reference>
<evidence type="ECO:0000313" key="6">
    <source>
        <dbReference type="EMBL" id="OUT20846.1"/>
    </source>
</evidence>
<evidence type="ECO:0000256" key="2">
    <source>
        <dbReference type="ARBA" id="ARBA00022771"/>
    </source>
</evidence>
<dbReference type="Proteomes" id="UP000195871">
    <property type="component" value="Unassembled WGS sequence"/>
</dbReference>
<feature type="domain" description="RING-type" evidence="5">
    <location>
        <begin position="44"/>
        <end position="84"/>
    </location>
</feature>
<dbReference type="PANTHER" id="PTHR47094:SF1">
    <property type="entry name" value="RING-TYPE E3 UBIQUITIN TRANSFERASE"/>
    <property type="match status" value="1"/>
</dbReference>
<dbReference type="InterPro" id="IPR027370">
    <property type="entry name" value="Znf-RING_euk"/>
</dbReference>
<dbReference type="VEuPathDB" id="FungiDB:C5L36_0B09920"/>
<dbReference type="AlphaFoldDB" id="A0A1Z8JJS9"/>
<dbReference type="InterPro" id="IPR017907">
    <property type="entry name" value="Znf_RING_CS"/>
</dbReference>
<keyword evidence="2 4" id="KW-0863">Zinc-finger</keyword>
<proteinExistence type="predicted"/>
<dbReference type="GO" id="GO:0140082">
    <property type="term" value="F:SUMO-ubiquitin ligase activity"/>
    <property type="evidence" value="ECO:0007669"/>
    <property type="project" value="TreeGrafter"/>
</dbReference>
<dbReference type="InterPro" id="IPR001841">
    <property type="entry name" value="Znf_RING"/>
</dbReference>
<evidence type="ECO:0000313" key="7">
    <source>
        <dbReference type="Proteomes" id="UP000195871"/>
    </source>
</evidence>
<dbReference type="GO" id="GO:0061630">
    <property type="term" value="F:ubiquitin protein ligase activity"/>
    <property type="evidence" value="ECO:0007669"/>
    <property type="project" value="InterPro"/>
</dbReference>
<dbReference type="SMART" id="SM00184">
    <property type="entry name" value="RING"/>
    <property type="match status" value="1"/>
</dbReference>
<keyword evidence="3" id="KW-0862">Zinc</keyword>
<dbReference type="GO" id="GO:0033768">
    <property type="term" value="C:SUMO-targeted ubiquitin ligase complex"/>
    <property type="evidence" value="ECO:0007669"/>
    <property type="project" value="TreeGrafter"/>
</dbReference>
<sequence>MSHSYTIPYSPWEDDYPKKVTSLSIDMKSLVYETPSRSLDHITCPICKHPFLKPYSTICGHTFCKACINESFKSVLGEKCPLDRVPLNVNDEAEVYPAPIILTNITDDLIVNIHMSDCVFLKLKGSLEQFEGRLTSLATENENLKLQMSTILDSVVQGKVQNLGYPLEIEEISGNLEVEKEYELDPVRLSMKNIRALVKELETNKNMTQLLAEENVALREQVKNQWTMIVQLQNQVQFMMIERRRQFASSGDLERLHTKL</sequence>
<evidence type="ECO:0000259" key="5">
    <source>
        <dbReference type="PROSITE" id="PS50089"/>
    </source>
</evidence>
<evidence type="ECO:0000256" key="1">
    <source>
        <dbReference type="ARBA" id="ARBA00022723"/>
    </source>
</evidence>
<name>A0A1Z8JJS9_PICKU</name>
<protein>
    <recommendedName>
        <fullName evidence="5">RING-type domain-containing protein</fullName>
    </recommendedName>
</protein>
<evidence type="ECO:0000256" key="4">
    <source>
        <dbReference type="PROSITE-ProRule" id="PRU00175"/>
    </source>
</evidence>
<dbReference type="PROSITE" id="PS50089">
    <property type="entry name" value="ZF_RING_2"/>
    <property type="match status" value="1"/>
</dbReference>
<dbReference type="GO" id="GO:0008270">
    <property type="term" value="F:zinc ion binding"/>
    <property type="evidence" value="ECO:0007669"/>
    <property type="project" value="UniProtKB-KW"/>
</dbReference>
<gene>
    <name evidence="6" type="ORF">CAS74_003842</name>
</gene>
<comment type="caution">
    <text evidence="6">The sequence shown here is derived from an EMBL/GenBank/DDBJ whole genome shotgun (WGS) entry which is preliminary data.</text>
</comment>
<dbReference type="PROSITE" id="PS00518">
    <property type="entry name" value="ZF_RING_1"/>
    <property type="match status" value="1"/>
</dbReference>
<evidence type="ECO:0000256" key="3">
    <source>
        <dbReference type="ARBA" id="ARBA00022833"/>
    </source>
</evidence>
<dbReference type="Gene3D" id="3.30.40.10">
    <property type="entry name" value="Zinc/RING finger domain, C3HC4 (zinc finger)"/>
    <property type="match status" value="1"/>
</dbReference>
<dbReference type="Pfam" id="PF13445">
    <property type="entry name" value="zf-RING_UBOX"/>
    <property type="match status" value="1"/>
</dbReference>
<dbReference type="InterPro" id="IPR013083">
    <property type="entry name" value="Znf_RING/FYVE/PHD"/>
</dbReference>
<dbReference type="EMBL" id="NHMM01000006">
    <property type="protein sequence ID" value="OUT20846.1"/>
    <property type="molecule type" value="Genomic_DNA"/>
</dbReference>
<dbReference type="GO" id="GO:0006511">
    <property type="term" value="P:ubiquitin-dependent protein catabolic process"/>
    <property type="evidence" value="ECO:0007669"/>
    <property type="project" value="TreeGrafter"/>
</dbReference>
<dbReference type="GO" id="GO:0032183">
    <property type="term" value="F:SUMO binding"/>
    <property type="evidence" value="ECO:0007669"/>
    <property type="project" value="TreeGrafter"/>
</dbReference>